<evidence type="ECO:0000259" key="5">
    <source>
        <dbReference type="Pfam" id="PF13614"/>
    </source>
</evidence>
<dbReference type="FunFam" id="3.40.50.300:FF:000285">
    <property type="entry name" value="Sporulation initiation inhibitor Soj"/>
    <property type="match status" value="1"/>
</dbReference>
<organism evidence="6 7">
    <name type="scientific">Pseudoneobacillus rhizosphaerae</name>
    <dbReference type="NCBI Taxonomy" id="2880968"/>
    <lineage>
        <taxon>Bacteria</taxon>
        <taxon>Bacillati</taxon>
        <taxon>Bacillota</taxon>
        <taxon>Bacilli</taxon>
        <taxon>Bacillales</taxon>
        <taxon>Bacillaceae</taxon>
        <taxon>Pseudoneobacillus</taxon>
    </lineage>
</organism>
<comment type="catalytic activity">
    <reaction evidence="2">
        <text>ATP + H2O = ADP + phosphate + H(+)</text>
        <dbReference type="Rhea" id="RHEA:13065"/>
        <dbReference type="ChEBI" id="CHEBI:15377"/>
        <dbReference type="ChEBI" id="CHEBI:15378"/>
        <dbReference type="ChEBI" id="CHEBI:30616"/>
        <dbReference type="ChEBI" id="CHEBI:43474"/>
        <dbReference type="ChEBI" id="CHEBI:456216"/>
    </reaction>
</comment>
<dbReference type="InterPro" id="IPR025669">
    <property type="entry name" value="AAA_dom"/>
</dbReference>
<keyword evidence="7" id="KW-1185">Reference proteome</keyword>
<reference evidence="6" key="1">
    <citation type="submission" date="2021-10" db="EMBL/GenBank/DDBJ databases">
        <authorList>
            <person name="Criscuolo A."/>
        </authorList>
    </citation>
    <scope>NUCLEOTIDE SEQUENCE</scope>
    <source>
        <strain evidence="6">CIP111885</strain>
    </source>
</reference>
<comment type="caution">
    <text evidence="6">The sequence shown here is derived from an EMBL/GenBank/DDBJ whole genome shotgun (WGS) entry which is preliminary data.</text>
</comment>
<dbReference type="Pfam" id="PF13614">
    <property type="entry name" value="AAA_31"/>
    <property type="match status" value="1"/>
</dbReference>
<evidence type="ECO:0000313" key="6">
    <source>
        <dbReference type="EMBL" id="CAG9609076.1"/>
    </source>
</evidence>
<dbReference type="InterPro" id="IPR050678">
    <property type="entry name" value="DNA_Partitioning_ATPase"/>
</dbReference>
<dbReference type="AlphaFoldDB" id="A0A9C7LAF7"/>
<sequence length="259" mass="28269">MKVGDIVGKIIAIANQKGGVGKTTTSVNLGACLAYIGKKVLLVDVDPQGNASSGIGVEKSEVNQCIYDVLVDDVEAREVIKPTSVENLYVIPATIQLAGAEIELVPTISREVRLKRALEEVKDQFDYIIIDCPPSLGLLTLNALTASDAVLIPVQCEYYALEGLSQLLNTVRLVQKHLNQDLKIEGVLLTMLDARTNLGLQVIEEVKKYFQDKVYKTIIPRNIRLSEAPSHGEPIIIYDPKSRGAEVYLDLAKEVVSNG</sequence>
<comment type="subunit">
    <text evidence="3">Dimerizes in the presence of ATP but not ADP; ATP-binding is required for double-stranded (ds)DNA-binding. Interacts with DnaA.</text>
</comment>
<evidence type="ECO:0000256" key="4">
    <source>
        <dbReference type="ARBA" id="ARBA00071824"/>
    </source>
</evidence>
<evidence type="ECO:0000256" key="3">
    <source>
        <dbReference type="ARBA" id="ARBA00062323"/>
    </source>
</evidence>
<dbReference type="CDD" id="cd02042">
    <property type="entry name" value="ParAB_family"/>
    <property type="match status" value="1"/>
</dbReference>
<dbReference type="SUPFAM" id="SSF52540">
    <property type="entry name" value="P-loop containing nucleoside triphosphate hydrolases"/>
    <property type="match status" value="1"/>
</dbReference>
<dbReference type="EMBL" id="CAKJTG010000015">
    <property type="protein sequence ID" value="CAG9609076.1"/>
    <property type="molecule type" value="Genomic_DNA"/>
</dbReference>
<dbReference type="GO" id="GO:0016787">
    <property type="term" value="F:hydrolase activity"/>
    <property type="evidence" value="ECO:0007669"/>
    <property type="project" value="UniProtKB-KW"/>
</dbReference>
<evidence type="ECO:0000313" key="7">
    <source>
        <dbReference type="Proteomes" id="UP000789845"/>
    </source>
</evidence>
<proteinExistence type="inferred from homology"/>
<dbReference type="Proteomes" id="UP000789845">
    <property type="component" value="Unassembled WGS sequence"/>
</dbReference>
<dbReference type="Gene3D" id="3.40.50.300">
    <property type="entry name" value="P-loop containing nucleotide triphosphate hydrolases"/>
    <property type="match status" value="1"/>
</dbReference>
<comment type="similarity">
    <text evidence="1">Belongs to the ParA family.</text>
</comment>
<keyword evidence="6" id="KW-0378">Hydrolase</keyword>
<dbReference type="PANTHER" id="PTHR13696:SF52">
    <property type="entry name" value="PARA FAMILY PROTEIN CT_582"/>
    <property type="match status" value="1"/>
</dbReference>
<gene>
    <name evidence="6" type="primary">soj</name>
    <name evidence="6" type="ORF">NEOCIP111885_02799</name>
</gene>
<accession>A0A9C7LAF7</accession>
<feature type="domain" description="AAA" evidence="5">
    <location>
        <begin position="9"/>
        <end position="184"/>
    </location>
</feature>
<evidence type="ECO:0000256" key="2">
    <source>
        <dbReference type="ARBA" id="ARBA00049360"/>
    </source>
</evidence>
<dbReference type="PANTHER" id="PTHR13696">
    <property type="entry name" value="P-LOOP CONTAINING NUCLEOSIDE TRIPHOSPHATE HYDROLASE"/>
    <property type="match status" value="1"/>
</dbReference>
<name>A0A9C7LAF7_9BACI</name>
<dbReference type="InterPro" id="IPR027417">
    <property type="entry name" value="P-loop_NTPase"/>
</dbReference>
<evidence type="ECO:0000256" key="1">
    <source>
        <dbReference type="ARBA" id="ARBA00006976"/>
    </source>
</evidence>
<protein>
    <recommendedName>
        <fullName evidence="4">Sporulation initiation inhibitor protein Soj</fullName>
    </recommendedName>
</protein>